<dbReference type="eggNOG" id="COG1080">
    <property type="taxonomic scope" value="Bacteria"/>
</dbReference>
<dbReference type="RefSeq" id="WP_011367120.1">
    <property type="nucleotide sequence ID" value="NC_007519.1"/>
</dbReference>
<evidence type="ECO:0000256" key="6">
    <source>
        <dbReference type="ARBA" id="ARBA00016544"/>
    </source>
</evidence>
<dbReference type="HOGENOM" id="CLU_007308_7_0_7"/>
<evidence type="ECO:0000256" key="13">
    <source>
        <dbReference type="ARBA" id="ARBA00022777"/>
    </source>
</evidence>
<comment type="cofactor">
    <cofactor evidence="2 16 19">
        <name>Mg(2+)</name>
        <dbReference type="ChEBI" id="CHEBI:18420"/>
    </cofactor>
</comment>
<comment type="subcellular location">
    <subcellularLocation>
        <location evidence="3 16">Cytoplasm</location>
    </subcellularLocation>
</comment>
<evidence type="ECO:0000256" key="4">
    <source>
        <dbReference type="ARBA" id="ARBA00007837"/>
    </source>
</evidence>
<keyword evidence="8 16" id="KW-0963">Cytoplasm</keyword>
<evidence type="ECO:0000256" key="10">
    <source>
        <dbReference type="ARBA" id="ARBA00022679"/>
    </source>
</evidence>
<dbReference type="EMBL" id="CP000112">
    <property type="protein sequence ID" value="ABB37890.1"/>
    <property type="molecule type" value="Genomic_DNA"/>
</dbReference>
<feature type="binding site" evidence="18">
    <location>
        <position position="300"/>
    </location>
    <ligand>
        <name>phosphoenolpyruvate</name>
        <dbReference type="ChEBI" id="CHEBI:58702"/>
    </ligand>
</feature>
<dbReference type="Pfam" id="PF05524">
    <property type="entry name" value="PEP-utilisers_N"/>
    <property type="match status" value="1"/>
</dbReference>
<keyword evidence="10 16" id="KW-0808">Transferase</keyword>
<keyword evidence="24" id="KW-1185">Reference proteome</keyword>
<dbReference type="SUPFAM" id="SSF52009">
    <property type="entry name" value="Phosphohistidine domain"/>
    <property type="match status" value="1"/>
</dbReference>
<dbReference type="GO" id="GO:0008965">
    <property type="term" value="F:phosphoenolpyruvate-protein phosphotransferase activity"/>
    <property type="evidence" value="ECO:0007669"/>
    <property type="project" value="UniProtKB-EC"/>
</dbReference>
<evidence type="ECO:0000256" key="16">
    <source>
        <dbReference type="PIRNR" id="PIRNR000732"/>
    </source>
</evidence>
<dbReference type="InterPro" id="IPR036637">
    <property type="entry name" value="Phosphohistidine_dom_sf"/>
</dbReference>
<feature type="binding site" evidence="19">
    <location>
        <position position="435"/>
    </location>
    <ligand>
        <name>Mg(2+)</name>
        <dbReference type="ChEBI" id="CHEBI:18420"/>
    </ligand>
</feature>
<evidence type="ECO:0000256" key="15">
    <source>
        <dbReference type="ARBA" id="ARBA00033235"/>
    </source>
</evidence>
<evidence type="ECO:0000256" key="1">
    <source>
        <dbReference type="ARBA" id="ARBA00000683"/>
    </source>
</evidence>
<dbReference type="InterPro" id="IPR008279">
    <property type="entry name" value="PEP-util_enz_mobile_dom"/>
</dbReference>
<dbReference type="SUPFAM" id="SSF51621">
    <property type="entry name" value="Phosphoenolpyruvate/pyruvate domain"/>
    <property type="match status" value="1"/>
</dbReference>
<dbReference type="GO" id="GO:0016301">
    <property type="term" value="F:kinase activity"/>
    <property type="evidence" value="ECO:0007669"/>
    <property type="project" value="UniProtKB-KW"/>
</dbReference>
<evidence type="ECO:0000256" key="19">
    <source>
        <dbReference type="PIRSR" id="PIRSR000732-3"/>
    </source>
</evidence>
<dbReference type="InterPro" id="IPR015813">
    <property type="entry name" value="Pyrv/PenolPyrv_kinase-like_dom"/>
</dbReference>
<dbReference type="EC" id="2.7.3.9" evidence="5 16"/>
<keyword evidence="12 16" id="KW-0479">Metal-binding</keyword>
<dbReference type="InterPro" id="IPR036618">
    <property type="entry name" value="PtsI_HPr-bd_sf"/>
</dbReference>
<evidence type="ECO:0000259" key="20">
    <source>
        <dbReference type="Pfam" id="PF00391"/>
    </source>
</evidence>
<feature type="active site" description="Proton donor" evidence="17">
    <location>
        <position position="506"/>
    </location>
</feature>
<dbReference type="GO" id="GO:0005737">
    <property type="term" value="C:cytoplasm"/>
    <property type="evidence" value="ECO:0007669"/>
    <property type="project" value="UniProtKB-SubCell"/>
</dbReference>
<keyword evidence="11 16" id="KW-0598">Phosphotransferase system</keyword>
<evidence type="ECO:0000259" key="21">
    <source>
        <dbReference type="Pfam" id="PF02896"/>
    </source>
</evidence>
<organism evidence="23 24">
    <name type="scientific">Oleidesulfovibrio alaskensis (strain ATCC BAA-1058 / DSM 17464 / G20)</name>
    <name type="common">Desulfovibrio alaskensis</name>
    <dbReference type="NCBI Taxonomy" id="207559"/>
    <lineage>
        <taxon>Bacteria</taxon>
        <taxon>Pseudomonadati</taxon>
        <taxon>Thermodesulfobacteriota</taxon>
        <taxon>Desulfovibrionia</taxon>
        <taxon>Desulfovibrionales</taxon>
        <taxon>Desulfovibrionaceae</taxon>
        <taxon>Oleidesulfovibrio</taxon>
    </lineage>
</organism>
<dbReference type="SUPFAM" id="SSF47831">
    <property type="entry name" value="Enzyme I of the PEP:sugar phosphotransferase system HPr-binding (sub)domain"/>
    <property type="match status" value="1"/>
</dbReference>
<comment type="similarity">
    <text evidence="4 16">Belongs to the PEP-utilizing enzyme family.</text>
</comment>
<dbReference type="NCBIfam" id="TIGR01417">
    <property type="entry name" value="PTS_I_fam"/>
    <property type="match status" value="1"/>
</dbReference>
<protein>
    <recommendedName>
        <fullName evidence="6 16">Phosphoenolpyruvate-protein phosphotransferase</fullName>
        <ecNumber evidence="5 16">2.7.3.9</ecNumber>
    </recommendedName>
    <alternativeName>
        <fullName evidence="15 16">Phosphotransferase system, enzyme I</fullName>
    </alternativeName>
</protein>
<evidence type="ECO:0000256" key="7">
    <source>
        <dbReference type="ARBA" id="ARBA00022448"/>
    </source>
</evidence>
<keyword evidence="14 16" id="KW-0460">Magnesium</keyword>
<evidence type="ECO:0000256" key="17">
    <source>
        <dbReference type="PIRSR" id="PIRSR000732-1"/>
    </source>
</evidence>
<proteinExistence type="inferred from homology"/>
<evidence type="ECO:0000313" key="24">
    <source>
        <dbReference type="Proteomes" id="UP000002710"/>
    </source>
</evidence>
<feature type="binding site" evidence="18">
    <location>
        <position position="469"/>
    </location>
    <ligand>
        <name>phosphoenolpyruvate</name>
        <dbReference type="ChEBI" id="CHEBI:58702"/>
    </ligand>
</feature>
<evidence type="ECO:0000259" key="22">
    <source>
        <dbReference type="Pfam" id="PF05524"/>
    </source>
</evidence>
<dbReference type="Pfam" id="PF02896">
    <property type="entry name" value="PEP-utilizers_C"/>
    <property type="match status" value="1"/>
</dbReference>
<dbReference type="InterPro" id="IPR000121">
    <property type="entry name" value="PEP_util_C"/>
</dbReference>
<name>Q313K6_OLEA2</name>
<accession>Q313K6</accession>
<gene>
    <name evidence="23" type="ordered locus">Dde_1089</name>
</gene>
<feature type="domain" description="Phosphotransferase system enzyme I N-terminal" evidence="22">
    <location>
        <begin position="7"/>
        <end position="130"/>
    </location>
</feature>
<evidence type="ECO:0000256" key="2">
    <source>
        <dbReference type="ARBA" id="ARBA00001946"/>
    </source>
</evidence>
<evidence type="ECO:0000256" key="18">
    <source>
        <dbReference type="PIRSR" id="PIRSR000732-2"/>
    </source>
</evidence>
<evidence type="ECO:0000256" key="11">
    <source>
        <dbReference type="ARBA" id="ARBA00022683"/>
    </source>
</evidence>
<keyword evidence="23" id="KW-0670">Pyruvate</keyword>
<dbReference type="Pfam" id="PF00391">
    <property type="entry name" value="PEP-utilizers"/>
    <property type="match status" value="1"/>
</dbReference>
<evidence type="ECO:0000256" key="5">
    <source>
        <dbReference type="ARBA" id="ARBA00012232"/>
    </source>
</evidence>
<feature type="active site" description="Tele-phosphohistidine intermediate" evidence="17">
    <location>
        <position position="193"/>
    </location>
</feature>
<dbReference type="PROSITE" id="PS00742">
    <property type="entry name" value="PEP_ENZYMES_2"/>
    <property type="match status" value="1"/>
</dbReference>
<reference evidence="23 24" key="1">
    <citation type="journal article" date="2011" name="J. Bacteriol.">
        <title>Complete genome sequence and updated annotation of Desulfovibrio alaskensis G20.</title>
        <authorList>
            <person name="Hauser L.J."/>
            <person name="Land M.L."/>
            <person name="Brown S.D."/>
            <person name="Larimer F."/>
            <person name="Keller K.L."/>
            <person name="Rapp-Giles B.J."/>
            <person name="Price M.N."/>
            <person name="Lin M."/>
            <person name="Bruce D.C."/>
            <person name="Detter J.C."/>
            <person name="Tapia R."/>
            <person name="Han C.S."/>
            <person name="Goodwin L.A."/>
            <person name="Cheng J.F."/>
            <person name="Pitluck S."/>
            <person name="Copeland A."/>
            <person name="Lucas S."/>
            <person name="Nolan M."/>
            <person name="Lapidus A.L."/>
            <person name="Palumbo A.V."/>
            <person name="Wall J.D."/>
        </authorList>
    </citation>
    <scope>NUCLEOTIDE SEQUENCE [LARGE SCALE GENOMIC DNA]</scope>
    <source>
        <strain evidence="24">ATCC BAA 1058 / DSM 17464 / G20</strain>
    </source>
</reference>
<dbReference type="InterPro" id="IPR008731">
    <property type="entry name" value="PTS_EIN"/>
</dbReference>
<dbReference type="GO" id="GO:0009401">
    <property type="term" value="P:phosphoenolpyruvate-dependent sugar phosphotransferase system"/>
    <property type="evidence" value="ECO:0007669"/>
    <property type="project" value="UniProtKB-KW"/>
</dbReference>
<dbReference type="STRING" id="207559.Dde_1089"/>
<dbReference type="PANTHER" id="PTHR46244">
    <property type="entry name" value="PHOSPHOENOLPYRUVATE-PROTEIN PHOSPHOTRANSFERASE"/>
    <property type="match status" value="1"/>
</dbReference>
<dbReference type="Gene3D" id="3.50.30.10">
    <property type="entry name" value="Phosphohistidine domain"/>
    <property type="match status" value="1"/>
</dbReference>
<dbReference type="KEGG" id="dde:Dde_1089"/>
<evidence type="ECO:0000256" key="3">
    <source>
        <dbReference type="ARBA" id="ARBA00004496"/>
    </source>
</evidence>
<keyword evidence="13 16" id="KW-0418">Kinase</keyword>
<dbReference type="PANTHER" id="PTHR46244:SF6">
    <property type="entry name" value="PHOSPHOENOLPYRUVATE-PROTEIN PHOSPHOTRANSFERASE"/>
    <property type="match status" value="1"/>
</dbReference>
<dbReference type="InterPro" id="IPR040442">
    <property type="entry name" value="Pyrv_kinase-like_dom_sf"/>
</dbReference>
<dbReference type="PRINTS" id="PR01736">
    <property type="entry name" value="PHPHTRNFRASE"/>
</dbReference>
<dbReference type="Gene3D" id="3.20.20.60">
    <property type="entry name" value="Phosphoenolpyruvate-binding domains"/>
    <property type="match status" value="1"/>
</dbReference>
<comment type="function">
    <text evidence="16">General (non sugar-specific) component of the phosphoenolpyruvate-dependent sugar phosphotransferase system (sugar PTS). This major carbohydrate active-transport system catalyzes the phosphorylation of incoming sugar substrates concomitantly with their translocation across the cell membrane. Enzyme I transfers the phosphoryl group from phosphoenolpyruvate (PEP) to the phosphoryl carrier protein (HPr).</text>
</comment>
<dbReference type="Gene3D" id="1.10.274.10">
    <property type="entry name" value="PtsI, HPr-binding domain"/>
    <property type="match status" value="1"/>
</dbReference>
<feature type="domain" description="PEP-utilising enzyme mobile" evidence="20">
    <location>
        <begin position="157"/>
        <end position="229"/>
    </location>
</feature>
<dbReference type="GO" id="GO:0046872">
    <property type="term" value="F:metal ion binding"/>
    <property type="evidence" value="ECO:0007669"/>
    <property type="project" value="UniProtKB-KW"/>
</dbReference>
<feature type="domain" description="PEP-utilising enzyme C-terminal" evidence="21">
    <location>
        <begin position="258"/>
        <end position="545"/>
    </location>
</feature>
<evidence type="ECO:0000256" key="14">
    <source>
        <dbReference type="ARBA" id="ARBA00022842"/>
    </source>
</evidence>
<keyword evidence="7 16" id="KW-0813">Transport</keyword>
<evidence type="ECO:0000256" key="12">
    <source>
        <dbReference type="ARBA" id="ARBA00022723"/>
    </source>
</evidence>
<sequence length="592" mass="65790">MARLILHGIPVSAGISIGKAFFAWRDNISTLPRGIVTPGAAQSEVERLESAVEAVQNELTQARNRVPAELKDHAAIIDSHLLIAADPKLIKDAARRIQEQNITAEWALEQAVEAIALAFSSIEDDYIRERVQDVRVVADRISKRLMGASGCLKRPLQERMVLMAHDLAPADTMELPLDKIMSFATSEGGKTSHTGILARSMLIPAVVGVSNLEEHVNDGDLVIVDALRGFIIVDPNEDELADYTELKFQFEAYQKALHKECRLPAETVDGYRVEVVANIEMTEEVAQVLDSGGEGVGLYRTEYAYLSRPALPTEDQLYEEYSELASIMAPGKVIFRTLDVGADKMLTEQTLMREPNPALGLRAIRYCLRNIDVFKTQLRAILRASVHGNVALMFPMISGLQELRQAKVLLNEVRMELDRARQPYNPNMPVGIMIELPSAVLIADSLAQEVDFFSIGTNDLIQYSLGIDRGNKHVSYLYQPLHPAIVRSIKFVVDAAHREGIEVSVCGEVAADPYCIPILLGMQIDAISIAPQSIPGIKRIIRRTNMEECKTLLNEVLRTATVARINRVVKDTIFKQFPEELTFYSSLIDHDD</sequence>
<evidence type="ECO:0000256" key="9">
    <source>
        <dbReference type="ARBA" id="ARBA00022597"/>
    </source>
</evidence>
<feature type="binding site" evidence="18">
    <location>
        <begin position="458"/>
        <end position="459"/>
    </location>
    <ligand>
        <name>phosphoenolpyruvate</name>
        <dbReference type="ChEBI" id="CHEBI:58702"/>
    </ligand>
</feature>
<evidence type="ECO:0000256" key="8">
    <source>
        <dbReference type="ARBA" id="ARBA00022490"/>
    </source>
</evidence>
<feature type="binding site" evidence="19">
    <location>
        <position position="459"/>
    </location>
    <ligand>
        <name>Mg(2+)</name>
        <dbReference type="ChEBI" id="CHEBI:18420"/>
    </ligand>
</feature>
<keyword evidence="9 16" id="KW-0762">Sugar transport</keyword>
<dbReference type="Proteomes" id="UP000002710">
    <property type="component" value="Chromosome"/>
</dbReference>
<dbReference type="InterPro" id="IPR023151">
    <property type="entry name" value="PEP_util_CS"/>
</dbReference>
<dbReference type="AlphaFoldDB" id="Q313K6"/>
<dbReference type="InterPro" id="IPR024692">
    <property type="entry name" value="PTS_EI"/>
</dbReference>
<dbReference type="InterPro" id="IPR006318">
    <property type="entry name" value="PTS_EI-like"/>
</dbReference>
<feature type="binding site" evidence="18">
    <location>
        <position position="336"/>
    </location>
    <ligand>
        <name>phosphoenolpyruvate</name>
        <dbReference type="ChEBI" id="CHEBI:58702"/>
    </ligand>
</feature>
<dbReference type="PIRSF" id="PIRSF000732">
    <property type="entry name" value="PTS_enzyme_I"/>
    <property type="match status" value="1"/>
</dbReference>
<evidence type="ECO:0000313" key="23">
    <source>
        <dbReference type="EMBL" id="ABB37890.1"/>
    </source>
</evidence>
<dbReference type="InterPro" id="IPR050499">
    <property type="entry name" value="PEP-utilizing_PTS_enzyme"/>
</dbReference>
<comment type="catalytic activity">
    <reaction evidence="1 16">
        <text>L-histidyl-[protein] + phosphoenolpyruvate = N(pros)-phospho-L-histidyl-[protein] + pyruvate</text>
        <dbReference type="Rhea" id="RHEA:23880"/>
        <dbReference type="Rhea" id="RHEA-COMP:9745"/>
        <dbReference type="Rhea" id="RHEA-COMP:9746"/>
        <dbReference type="ChEBI" id="CHEBI:15361"/>
        <dbReference type="ChEBI" id="CHEBI:29979"/>
        <dbReference type="ChEBI" id="CHEBI:58702"/>
        <dbReference type="ChEBI" id="CHEBI:64837"/>
        <dbReference type="EC" id="2.7.3.9"/>
    </reaction>
</comment>